<evidence type="ECO:0000256" key="3">
    <source>
        <dbReference type="ARBA" id="ARBA00022491"/>
    </source>
</evidence>
<name>A0A183ILM2_9BILA</name>
<keyword evidence="4" id="KW-0805">Transcription regulation</keyword>
<dbReference type="Proteomes" id="UP000270296">
    <property type="component" value="Unassembled WGS sequence"/>
</dbReference>
<evidence type="ECO:0000313" key="8">
    <source>
        <dbReference type="EMBL" id="VDP04633.1"/>
    </source>
</evidence>
<keyword evidence="6" id="KW-0539">Nucleus</keyword>
<keyword evidence="3" id="KW-0678">Repressor</keyword>
<dbReference type="PANTHER" id="PTHR12144">
    <property type="entry name" value="NEGATIVE ELONGATION FACTOR D"/>
    <property type="match status" value="1"/>
</dbReference>
<proteinExistence type="inferred from homology"/>
<dbReference type="WBParaSite" id="SBAD_0000471001-mRNA-1">
    <property type="protein sequence ID" value="SBAD_0000471001-mRNA-1"/>
    <property type="gene ID" value="SBAD_0000471001"/>
</dbReference>
<reference evidence="10" key="1">
    <citation type="submission" date="2016-06" db="UniProtKB">
        <authorList>
            <consortium name="WormBaseParasite"/>
        </authorList>
    </citation>
    <scope>IDENTIFICATION</scope>
</reference>
<dbReference type="OrthoDB" id="511287at2759"/>
<sequence length="574" mass="65174">MEDEEDEISQDKCETDPWASNESDNEDSDSMQSHELFEGDEMIISSCLEKCSRPDYIMEPEVFTTLPRYFQVGGNPGPIIDSLTSNYTAVAQMCNLVAEWLITLGDSIEEVQRLFERHLQEIIMKNFDPKKADMIFHHQCESQIEWLPELISYPSWRSMIYQLSEQFPECLMLNFAIKLISDAGFQHEISSIATASQQLDIFCRVLSTAIESILREVPETDGYESAFAELEKVVFYGEHAYVFTEALLSMIADKESAGAIKRISEELHLAAMRRGLDTTDLSLTLWSTLYSCDPTIIQAMQSMLSRNALNAADITLLYNFYSSADPPPVDIVQDVTFMELLLEALFKPSSNLNPDHKPKYIYILAYASSMGGTLQGGKSIFQIDKLHCAHLEAYFSGSSPGKAEFAPAAAGVLHWVHAVVTEPDFFKLHPEPVPIHLSLLDEIVSLHPPLHSKILQLIKYLFDCESYGFDVLVQLERRRMLIDRLIHLLSAGYAIPVTRYLQNKLFKQDTDISLIRYFVTETLEIIRGPYSAEFIDAFLPIVENPEITREETLTEEKLNAVKEFLDFCKSQAIT</sequence>
<dbReference type="AlphaFoldDB" id="A0A183ILM2"/>
<dbReference type="GO" id="GO:0034244">
    <property type="term" value="P:negative regulation of transcription elongation by RNA polymerase II"/>
    <property type="evidence" value="ECO:0007669"/>
    <property type="project" value="TreeGrafter"/>
</dbReference>
<evidence type="ECO:0000256" key="4">
    <source>
        <dbReference type="ARBA" id="ARBA00023015"/>
    </source>
</evidence>
<evidence type="ECO:0000256" key="7">
    <source>
        <dbReference type="SAM" id="MobiDB-lite"/>
    </source>
</evidence>
<dbReference type="GO" id="GO:0003723">
    <property type="term" value="F:RNA binding"/>
    <property type="evidence" value="ECO:0007669"/>
    <property type="project" value="TreeGrafter"/>
</dbReference>
<evidence type="ECO:0000256" key="6">
    <source>
        <dbReference type="ARBA" id="ARBA00023242"/>
    </source>
</evidence>
<evidence type="ECO:0000256" key="5">
    <source>
        <dbReference type="ARBA" id="ARBA00023163"/>
    </source>
</evidence>
<dbReference type="PANTHER" id="PTHR12144:SF0">
    <property type="entry name" value="NEGATIVE ELONGATION FACTOR C_D"/>
    <property type="match status" value="1"/>
</dbReference>
<comment type="subcellular location">
    <subcellularLocation>
        <location evidence="1">Nucleus</location>
    </subcellularLocation>
</comment>
<accession>A0A183ILM2</accession>
<evidence type="ECO:0000256" key="1">
    <source>
        <dbReference type="ARBA" id="ARBA00004123"/>
    </source>
</evidence>
<organism evidence="10">
    <name type="scientific">Soboliphyme baturini</name>
    <dbReference type="NCBI Taxonomy" id="241478"/>
    <lineage>
        <taxon>Eukaryota</taxon>
        <taxon>Metazoa</taxon>
        <taxon>Ecdysozoa</taxon>
        <taxon>Nematoda</taxon>
        <taxon>Enoplea</taxon>
        <taxon>Dorylaimia</taxon>
        <taxon>Dioctophymatida</taxon>
        <taxon>Dioctophymatoidea</taxon>
        <taxon>Soboliphymatidae</taxon>
        <taxon>Soboliphyme</taxon>
    </lineage>
</organism>
<reference evidence="8 9" key="2">
    <citation type="submission" date="2018-11" db="EMBL/GenBank/DDBJ databases">
        <authorList>
            <consortium name="Pathogen Informatics"/>
        </authorList>
    </citation>
    <scope>NUCLEOTIDE SEQUENCE [LARGE SCALE GENOMIC DNA]</scope>
</reference>
<evidence type="ECO:0000313" key="10">
    <source>
        <dbReference type="WBParaSite" id="SBAD_0000471001-mRNA-1"/>
    </source>
</evidence>
<evidence type="ECO:0000313" key="9">
    <source>
        <dbReference type="Proteomes" id="UP000270296"/>
    </source>
</evidence>
<protein>
    <submittedName>
        <fullName evidence="10">Negative elongation factor D</fullName>
    </submittedName>
</protein>
<dbReference type="GO" id="GO:0032021">
    <property type="term" value="C:NELF complex"/>
    <property type="evidence" value="ECO:0007669"/>
    <property type="project" value="TreeGrafter"/>
</dbReference>
<keyword evidence="5" id="KW-0804">Transcription</keyword>
<dbReference type="EMBL" id="UZAM01008371">
    <property type="protein sequence ID" value="VDP04633.1"/>
    <property type="molecule type" value="Genomic_DNA"/>
</dbReference>
<dbReference type="InterPro" id="IPR006942">
    <property type="entry name" value="TH1"/>
</dbReference>
<gene>
    <name evidence="8" type="ORF">SBAD_LOCUS4518</name>
</gene>
<keyword evidence="9" id="KW-1185">Reference proteome</keyword>
<feature type="region of interest" description="Disordered" evidence="7">
    <location>
        <begin position="1"/>
        <end position="32"/>
    </location>
</feature>
<evidence type="ECO:0000256" key="2">
    <source>
        <dbReference type="ARBA" id="ARBA00005726"/>
    </source>
</evidence>
<comment type="similarity">
    <text evidence="2">Belongs to the NELF-D family.</text>
</comment>
<dbReference type="Pfam" id="PF04858">
    <property type="entry name" value="TH1"/>
    <property type="match status" value="2"/>
</dbReference>